<protein>
    <submittedName>
        <fullName evidence="6">Transcriptional regulator, LysR family</fullName>
    </submittedName>
</protein>
<evidence type="ECO:0000313" key="6">
    <source>
        <dbReference type="EMBL" id="ACU75975.1"/>
    </source>
</evidence>
<dbReference type="KEGG" id="cai:Caci_7146"/>
<dbReference type="Proteomes" id="UP000000851">
    <property type="component" value="Chromosome"/>
</dbReference>
<dbReference type="EMBL" id="CP001700">
    <property type="protein sequence ID" value="ACU75975.1"/>
    <property type="molecule type" value="Genomic_DNA"/>
</dbReference>
<gene>
    <name evidence="6" type="ordered locus">Caci_7146</name>
</gene>
<dbReference type="CDD" id="cd08414">
    <property type="entry name" value="PBP2_LTTR_aromatics_like"/>
    <property type="match status" value="1"/>
</dbReference>
<dbReference type="GO" id="GO:0032993">
    <property type="term" value="C:protein-DNA complex"/>
    <property type="evidence" value="ECO:0007669"/>
    <property type="project" value="TreeGrafter"/>
</dbReference>
<accession>C7Q6W2</accession>
<dbReference type="SUPFAM" id="SSF53850">
    <property type="entry name" value="Periplasmic binding protein-like II"/>
    <property type="match status" value="1"/>
</dbReference>
<dbReference type="GO" id="GO:0003700">
    <property type="term" value="F:DNA-binding transcription factor activity"/>
    <property type="evidence" value="ECO:0007669"/>
    <property type="project" value="InterPro"/>
</dbReference>
<sequence>MERLELRHLRTLCAIADTGSLRRAAAAQGYSQPALTTQLQRIEQYFGEPLFARSSIGVVPTAVGGEIVAQARDVLARMDAIGPRGHRSDDECRTVRLAATNTAMLSGLVTRFRDAAPQCSVTVSSVYSSKEMVGMLEEGLVDIAIGVDYPGQELRHSSIVAHRGIVTEPSFVAVPAGHPLAAHREVCLTDLADDAWFLTPDDGAGWPGVFFTACEVAGFRPATVHEFLGDRRQLHAMIAAGLGVAVVQATFETTAEVAVRPLIGSPLWCRYLLAWRVSAVSDDVVDTVYRSASEAYRDLVADAPHLRDWAARAYGFPQE</sequence>
<dbReference type="PROSITE" id="PS50931">
    <property type="entry name" value="HTH_LYSR"/>
    <property type="match status" value="1"/>
</dbReference>
<evidence type="ECO:0000256" key="1">
    <source>
        <dbReference type="ARBA" id="ARBA00009437"/>
    </source>
</evidence>
<evidence type="ECO:0000256" key="2">
    <source>
        <dbReference type="ARBA" id="ARBA00023015"/>
    </source>
</evidence>
<dbReference type="Gene3D" id="3.40.190.10">
    <property type="entry name" value="Periplasmic binding protein-like II"/>
    <property type="match status" value="2"/>
</dbReference>
<name>C7Q6W2_CATAD</name>
<dbReference type="GO" id="GO:0003677">
    <property type="term" value="F:DNA binding"/>
    <property type="evidence" value="ECO:0007669"/>
    <property type="project" value="UniProtKB-KW"/>
</dbReference>
<feature type="domain" description="HTH lysR-type" evidence="5">
    <location>
        <begin position="4"/>
        <end position="61"/>
    </location>
</feature>
<dbReference type="HOGENOM" id="CLU_039613_6_4_11"/>
<dbReference type="PRINTS" id="PR00039">
    <property type="entry name" value="HTHLYSR"/>
</dbReference>
<keyword evidence="4" id="KW-0804">Transcription</keyword>
<dbReference type="InterPro" id="IPR036390">
    <property type="entry name" value="WH_DNA-bd_sf"/>
</dbReference>
<dbReference type="STRING" id="479433.Caci_7146"/>
<keyword evidence="7" id="KW-1185">Reference proteome</keyword>
<proteinExistence type="inferred from homology"/>
<dbReference type="Pfam" id="PF03466">
    <property type="entry name" value="LysR_substrate"/>
    <property type="match status" value="1"/>
</dbReference>
<dbReference type="InterPro" id="IPR005119">
    <property type="entry name" value="LysR_subst-bd"/>
</dbReference>
<comment type="similarity">
    <text evidence="1">Belongs to the LysR transcriptional regulatory family.</text>
</comment>
<dbReference type="PANTHER" id="PTHR30346">
    <property type="entry name" value="TRANSCRIPTIONAL DUAL REGULATOR HCAR-RELATED"/>
    <property type="match status" value="1"/>
</dbReference>
<dbReference type="eggNOG" id="COG0583">
    <property type="taxonomic scope" value="Bacteria"/>
</dbReference>
<evidence type="ECO:0000313" key="7">
    <source>
        <dbReference type="Proteomes" id="UP000000851"/>
    </source>
</evidence>
<reference evidence="6 7" key="1">
    <citation type="journal article" date="2009" name="Stand. Genomic Sci.">
        <title>Complete genome sequence of Catenulispora acidiphila type strain (ID 139908).</title>
        <authorList>
            <person name="Copeland A."/>
            <person name="Lapidus A."/>
            <person name="Glavina Del Rio T."/>
            <person name="Nolan M."/>
            <person name="Lucas S."/>
            <person name="Chen F."/>
            <person name="Tice H."/>
            <person name="Cheng J.F."/>
            <person name="Bruce D."/>
            <person name="Goodwin L."/>
            <person name="Pitluck S."/>
            <person name="Mikhailova N."/>
            <person name="Pati A."/>
            <person name="Ivanova N."/>
            <person name="Mavromatis K."/>
            <person name="Chen A."/>
            <person name="Palaniappan K."/>
            <person name="Chain P."/>
            <person name="Land M."/>
            <person name="Hauser L."/>
            <person name="Chang Y.J."/>
            <person name="Jeffries C.D."/>
            <person name="Chertkov O."/>
            <person name="Brettin T."/>
            <person name="Detter J.C."/>
            <person name="Han C."/>
            <person name="Ali Z."/>
            <person name="Tindall B.J."/>
            <person name="Goker M."/>
            <person name="Bristow J."/>
            <person name="Eisen J.A."/>
            <person name="Markowitz V."/>
            <person name="Hugenholtz P."/>
            <person name="Kyrpides N.C."/>
            <person name="Klenk H.P."/>
        </authorList>
    </citation>
    <scope>NUCLEOTIDE SEQUENCE [LARGE SCALE GENOMIC DNA]</scope>
    <source>
        <strain evidence="7">DSM 44928 / JCM 14897 / NBRC 102108 / NRRL B-24433 / ID139908</strain>
    </source>
</reference>
<dbReference type="SUPFAM" id="SSF46785">
    <property type="entry name" value="Winged helix' DNA-binding domain"/>
    <property type="match status" value="1"/>
</dbReference>
<dbReference type="Pfam" id="PF00126">
    <property type="entry name" value="HTH_1"/>
    <property type="match status" value="1"/>
</dbReference>
<evidence type="ECO:0000259" key="5">
    <source>
        <dbReference type="PROSITE" id="PS50931"/>
    </source>
</evidence>
<dbReference type="OrthoDB" id="3171102at2"/>
<dbReference type="InterPro" id="IPR000847">
    <property type="entry name" value="LysR_HTH_N"/>
</dbReference>
<dbReference type="Gene3D" id="1.10.10.10">
    <property type="entry name" value="Winged helix-like DNA-binding domain superfamily/Winged helix DNA-binding domain"/>
    <property type="match status" value="1"/>
</dbReference>
<evidence type="ECO:0000256" key="3">
    <source>
        <dbReference type="ARBA" id="ARBA00023125"/>
    </source>
</evidence>
<dbReference type="InterPro" id="IPR036388">
    <property type="entry name" value="WH-like_DNA-bd_sf"/>
</dbReference>
<dbReference type="InParanoid" id="C7Q6W2"/>
<dbReference type="AlphaFoldDB" id="C7Q6W2"/>
<dbReference type="PANTHER" id="PTHR30346:SF30">
    <property type="entry name" value="SMALL NEUTRAL PROTEASE REGULATORY PROTEIN"/>
    <property type="match status" value="1"/>
</dbReference>
<organism evidence="6 7">
    <name type="scientific">Catenulispora acidiphila (strain DSM 44928 / JCM 14897 / NBRC 102108 / NRRL B-24433 / ID139908)</name>
    <dbReference type="NCBI Taxonomy" id="479433"/>
    <lineage>
        <taxon>Bacteria</taxon>
        <taxon>Bacillati</taxon>
        <taxon>Actinomycetota</taxon>
        <taxon>Actinomycetes</taxon>
        <taxon>Catenulisporales</taxon>
        <taxon>Catenulisporaceae</taxon>
        <taxon>Catenulispora</taxon>
    </lineage>
</organism>
<evidence type="ECO:0000256" key="4">
    <source>
        <dbReference type="ARBA" id="ARBA00023163"/>
    </source>
</evidence>
<keyword evidence="2" id="KW-0805">Transcription regulation</keyword>
<keyword evidence="3" id="KW-0238">DNA-binding</keyword>
<dbReference type="RefSeq" id="WP_015795703.1">
    <property type="nucleotide sequence ID" value="NC_013131.1"/>
</dbReference>